<protein>
    <submittedName>
        <fullName evidence="3">DUF222 domain-containing protein</fullName>
    </submittedName>
</protein>
<dbReference type="EMBL" id="JAWLJX010000007">
    <property type="protein sequence ID" value="MDV6263554.1"/>
    <property type="molecule type" value="Genomic_DNA"/>
</dbReference>
<feature type="compositionally biased region" description="Basic and acidic residues" evidence="1">
    <location>
        <begin position="213"/>
        <end position="230"/>
    </location>
</feature>
<feature type="region of interest" description="Disordered" evidence="1">
    <location>
        <begin position="251"/>
        <end position="342"/>
    </location>
</feature>
<dbReference type="RefSeq" id="WP_317565679.1">
    <property type="nucleotide sequence ID" value="NZ_JAWLJX010000007.1"/>
</dbReference>
<feature type="compositionally biased region" description="Low complexity" evidence="1">
    <location>
        <begin position="293"/>
        <end position="302"/>
    </location>
</feature>
<comment type="caution">
    <text evidence="3">The sequence shown here is derived from an EMBL/GenBank/DDBJ whole genome shotgun (WGS) entry which is preliminary data.</text>
</comment>
<evidence type="ECO:0000313" key="3">
    <source>
        <dbReference type="EMBL" id="MDV6263554.1"/>
    </source>
</evidence>
<feature type="compositionally biased region" description="Basic and acidic residues" evidence="1">
    <location>
        <begin position="251"/>
        <end position="267"/>
    </location>
</feature>
<keyword evidence="4" id="KW-1185">Reference proteome</keyword>
<accession>A0ABU4BH83</accession>
<gene>
    <name evidence="3" type="ORF">R3P96_19630</name>
</gene>
<reference evidence="3 4" key="1">
    <citation type="submission" date="2023-10" db="EMBL/GenBank/DDBJ databases">
        <title>Development of a sustainable strategy for remediation of hydrocarbon-contaminated territories based on the waste exchange concept.</title>
        <authorList>
            <person name="Krivoruchko A."/>
        </authorList>
    </citation>
    <scope>NUCLEOTIDE SEQUENCE [LARGE SCALE GENOMIC DNA]</scope>
    <source>
        <strain evidence="3 4">IEGM 1323</strain>
    </source>
</reference>
<name>A0ABU4BH83_9NOCA</name>
<feature type="compositionally biased region" description="Polar residues" evidence="1">
    <location>
        <begin position="274"/>
        <end position="292"/>
    </location>
</feature>
<feature type="compositionally biased region" description="Pro residues" evidence="1">
    <location>
        <begin position="303"/>
        <end position="330"/>
    </location>
</feature>
<evidence type="ECO:0000256" key="1">
    <source>
        <dbReference type="SAM" id="MobiDB-lite"/>
    </source>
</evidence>
<dbReference type="Pfam" id="PF02720">
    <property type="entry name" value="DUF222"/>
    <property type="match status" value="1"/>
</dbReference>
<dbReference type="InterPro" id="IPR003870">
    <property type="entry name" value="DUF222"/>
</dbReference>
<organism evidence="3 4">
    <name type="scientific">Rhodococcoides yunnanense</name>
    <dbReference type="NCBI Taxonomy" id="278209"/>
    <lineage>
        <taxon>Bacteria</taxon>
        <taxon>Bacillati</taxon>
        <taxon>Actinomycetota</taxon>
        <taxon>Actinomycetes</taxon>
        <taxon>Mycobacteriales</taxon>
        <taxon>Nocardiaceae</taxon>
        <taxon>Rhodococcoides</taxon>
    </lineage>
</organism>
<sequence>MFDLRSLGGDMGLRKKAWTTDDHSVLADVLGARRTINAAVASELVLMDEYVRNRTACASPWDTAVTEKDLYSSAICELAAALSSTFAAVNNKLQMWRQVRPLVRQGFIDGALDLERVRTIHDHLLHARPETVVALEAEILKAAGEMAPSTLGREIDRLLIEADADWDRAVRKHAARTEKRIRLRRRARGLSSLTTLMTDGEADEQLSRIDAEVTRLHPEDPRSDDQRRGDAQTALMRGEALQCECPTCQVSREDVTDPEAPDTHESPEIGGPSPETTEPSNTNSDATGETGETSSDSSSPAPDTMPPAAPPPEPPASDTPAPDTPAPATPAPDTTTRSRPGGGTLIERWRAIVGDDPIGVHALYPDGHGGMKLPPPGALSYTPSRALSARVRAEQPYCLHPGCNVPSERCDLDHTVEFDRQQPEKGGWTILTNIGPRCRLHHNLKTRKLWRTELLPEGVLHIVDPLGNHYFTPPAL</sequence>
<evidence type="ECO:0000313" key="4">
    <source>
        <dbReference type="Proteomes" id="UP001185755"/>
    </source>
</evidence>
<feature type="region of interest" description="Disordered" evidence="1">
    <location>
        <begin position="213"/>
        <end position="232"/>
    </location>
</feature>
<dbReference type="Proteomes" id="UP001185755">
    <property type="component" value="Unassembled WGS sequence"/>
</dbReference>
<proteinExistence type="predicted"/>
<feature type="domain" description="DUF222" evidence="2">
    <location>
        <begin position="65"/>
        <end position="248"/>
    </location>
</feature>
<evidence type="ECO:0000259" key="2">
    <source>
        <dbReference type="Pfam" id="PF02720"/>
    </source>
</evidence>